<dbReference type="GO" id="GO:0000172">
    <property type="term" value="C:ribonuclease MRP complex"/>
    <property type="evidence" value="ECO:0007669"/>
    <property type="project" value="InterPro"/>
</dbReference>
<sequence>MTDDASTSGAIYKPLQQSKYGAVRTDTLSAKQQGKQRAQDRATPSTSNLSSRLGDAAYAQRIAGKHVQLENPGRKSARRKEKELVRDQEKEKKRRSALRGQRILVGRGAGKDRMSYASLEPLHQLWLDYMAQLLNIALAGPPDPSGLQTESPKPAYHDGLALGVQSKLLKADYMGCFLVVKDAKNVDLIGLKGLVIQETASTFRIVTRNDVVKIIPKRRSIFTFALPLQQQPDQPAQELTFEIYGNQFAYRSADRVARNSKMKPRATT</sequence>
<evidence type="ECO:0000256" key="1">
    <source>
        <dbReference type="ARBA" id="ARBA00004123"/>
    </source>
</evidence>
<dbReference type="PIRSF" id="PIRSF027081">
    <property type="entry name" value="RNase_P/MRP_p29_subunit"/>
    <property type="match status" value="1"/>
</dbReference>
<dbReference type="GO" id="GO:0004519">
    <property type="term" value="F:endonuclease activity"/>
    <property type="evidence" value="ECO:0007669"/>
    <property type="project" value="UniProtKB-KW"/>
</dbReference>
<dbReference type="PANTHER" id="PTHR13348">
    <property type="entry name" value="RIBONUCLEASE P SUBUNIT P29"/>
    <property type="match status" value="1"/>
</dbReference>
<dbReference type="GO" id="GO:0016787">
    <property type="term" value="F:hydrolase activity"/>
    <property type="evidence" value="ECO:0007669"/>
    <property type="project" value="UniProtKB-KW"/>
</dbReference>
<proteinExistence type="inferred from homology"/>
<evidence type="ECO:0000256" key="3">
    <source>
        <dbReference type="ARBA" id="ARBA00022490"/>
    </source>
</evidence>
<dbReference type="HAMAP" id="MF_00754">
    <property type="entry name" value="RNase_P_1"/>
    <property type="match status" value="1"/>
</dbReference>
<evidence type="ECO:0000256" key="4">
    <source>
        <dbReference type="ARBA" id="ARBA00022694"/>
    </source>
</evidence>
<keyword evidence="6" id="KW-0255">Endonuclease</keyword>
<keyword evidence="11" id="KW-1185">Reference proteome</keyword>
<dbReference type="InterPro" id="IPR002730">
    <property type="entry name" value="Rpp29/RNP1"/>
</dbReference>
<dbReference type="EMBL" id="BABT02000243">
    <property type="protein sequence ID" value="GAA99918.1"/>
    <property type="molecule type" value="Genomic_DNA"/>
</dbReference>
<dbReference type="InterPro" id="IPR023538">
    <property type="entry name" value="RNP1"/>
</dbReference>
<keyword evidence="8" id="KW-0539">Nucleus</keyword>
<keyword evidence="3" id="KW-0963">Cytoplasm</keyword>
<evidence type="ECO:0000256" key="5">
    <source>
        <dbReference type="ARBA" id="ARBA00022722"/>
    </source>
</evidence>
<dbReference type="eggNOG" id="KOG4046">
    <property type="taxonomic scope" value="Eukaryota"/>
</dbReference>
<dbReference type="GO" id="GO:0006364">
    <property type="term" value="P:rRNA processing"/>
    <property type="evidence" value="ECO:0007669"/>
    <property type="project" value="TreeGrafter"/>
</dbReference>
<keyword evidence="5" id="KW-0540">Nuclease</keyword>
<dbReference type="GO" id="GO:0033204">
    <property type="term" value="F:ribonuclease P RNA binding"/>
    <property type="evidence" value="ECO:0007669"/>
    <property type="project" value="InterPro"/>
</dbReference>
<evidence type="ECO:0000256" key="7">
    <source>
        <dbReference type="ARBA" id="ARBA00022801"/>
    </source>
</evidence>
<dbReference type="InterPro" id="IPR016848">
    <property type="entry name" value="RNase_P/MRP_Rpp29-subunit"/>
</dbReference>
<comment type="subcellular location">
    <subcellularLocation>
        <location evidence="1">Nucleus</location>
    </subcellularLocation>
</comment>
<evidence type="ECO:0000256" key="9">
    <source>
        <dbReference type="SAM" id="MobiDB-lite"/>
    </source>
</evidence>
<dbReference type="OrthoDB" id="124041at2759"/>
<feature type="compositionally biased region" description="Polar residues" evidence="9">
    <location>
        <begin position="26"/>
        <end position="51"/>
    </location>
</feature>
<feature type="compositionally biased region" description="Polar residues" evidence="9">
    <location>
        <begin position="1"/>
        <end position="19"/>
    </location>
</feature>
<dbReference type="AlphaFoldDB" id="G7EAQ8"/>
<dbReference type="SUPFAM" id="SSF101744">
    <property type="entry name" value="Rof/RNase P subunit-like"/>
    <property type="match status" value="1"/>
</dbReference>
<dbReference type="GO" id="GO:0030677">
    <property type="term" value="C:ribonuclease P complex"/>
    <property type="evidence" value="ECO:0007669"/>
    <property type="project" value="InterPro"/>
</dbReference>
<dbReference type="PANTHER" id="PTHR13348:SF0">
    <property type="entry name" value="RIBONUCLEASE P PROTEIN SUBUNIT P29"/>
    <property type="match status" value="1"/>
</dbReference>
<evidence type="ECO:0000313" key="11">
    <source>
        <dbReference type="Proteomes" id="UP000009131"/>
    </source>
</evidence>
<evidence type="ECO:0000313" key="10">
    <source>
        <dbReference type="EMBL" id="GAA99918.1"/>
    </source>
</evidence>
<dbReference type="InterPro" id="IPR036980">
    <property type="entry name" value="RNase_P/MRP_Rpp29_sf"/>
</dbReference>
<dbReference type="SMART" id="SM00538">
    <property type="entry name" value="POP4"/>
    <property type="match status" value="1"/>
</dbReference>
<dbReference type="Gene3D" id="2.30.30.210">
    <property type="entry name" value="Ribonuclease P/MRP, subunit p29"/>
    <property type="match status" value="1"/>
</dbReference>
<keyword evidence="7" id="KW-0378">Hydrolase</keyword>
<feature type="region of interest" description="Disordered" evidence="9">
    <location>
        <begin position="1"/>
        <end position="57"/>
    </location>
</feature>
<dbReference type="GO" id="GO:0005634">
    <property type="term" value="C:nucleus"/>
    <property type="evidence" value="ECO:0007669"/>
    <property type="project" value="UniProtKB-SubCell"/>
</dbReference>
<evidence type="ECO:0000256" key="8">
    <source>
        <dbReference type="PIRNR" id="PIRNR027081"/>
    </source>
</evidence>
<protein>
    <recommendedName>
        <fullName evidence="8">Ribonuclease P protein subunit</fullName>
    </recommendedName>
</protein>
<dbReference type="FunCoup" id="G7EAQ8">
    <property type="interactions" value="251"/>
</dbReference>
<dbReference type="STRING" id="764103.G7EAQ8"/>
<dbReference type="GO" id="GO:0001682">
    <property type="term" value="P:tRNA 5'-leader removal"/>
    <property type="evidence" value="ECO:0007669"/>
    <property type="project" value="InterPro"/>
</dbReference>
<dbReference type="InterPro" id="IPR023534">
    <property type="entry name" value="Rof/RNase_P-like"/>
</dbReference>
<feature type="region of interest" description="Disordered" evidence="9">
    <location>
        <begin position="70"/>
        <end position="100"/>
    </location>
</feature>
<dbReference type="InParanoid" id="G7EAQ8"/>
<reference evidence="10 11" key="1">
    <citation type="journal article" date="2011" name="J. Gen. Appl. Microbiol.">
        <title>Draft genome sequencing of the enigmatic basidiomycete Mixia osmundae.</title>
        <authorList>
            <person name="Nishida H."/>
            <person name="Nagatsuka Y."/>
            <person name="Sugiyama J."/>
        </authorList>
    </citation>
    <scope>NUCLEOTIDE SEQUENCE [LARGE SCALE GENOMIC DNA]</scope>
    <source>
        <strain evidence="11">CBS 9802 / IAM 14324 / JCM 22182 / KY 12970</strain>
    </source>
</reference>
<evidence type="ECO:0000256" key="2">
    <source>
        <dbReference type="ARBA" id="ARBA00006181"/>
    </source>
</evidence>
<dbReference type="Proteomes" id="UP000009131">
    <property type="component" value="Unassembled WGS sequence"/>
</dbReference>
<dbReference type="Pfam" id="PF01868">
    <property type="entry name" value="RNase_P-MRP_p29"/>
    <property type="match status" value="1"/>
</dbReference>
<feature type="compositionally biased region" description="Basic and acidic residues" evidence="9">
    <location>
        <begin position="80"/>
        <end position="91"/>
    </location>
</feature>
<accession>G7EAQ8</accession>
<keyword evidence="4 8" id="KW-0819">tRNA processing</keyword>
<organism evidence="10 11">
    <name type="scientific">Mixia osmundae (strain CBS 9802 / IAM 14324 / JCM 22182 / KY 12970)</name>
    <dbReference type="NCBI Taxonomy" id="764103"/>
    <lineage>
        <taxon>Eukaryota</taxon>
        <taxon>Fungi</taxon>
        <taxon>Dikarya</taxon>
        <taxon>Basidiomycota</taxon>
        <taxon>Pucciniomycotina</taxon>
        <taxon>Mixiomycetes</taxon>
        <taxon>Mixiales</taxon>
        <taxon>Mixiaceae</taxon>
        <taxon>Mixia</taxon>
    </lineage>
</organism>
<evidence type="ECO:0000256" key="6">
    <source>
        <dbReference type="ARBA" id="ARBA00022759"/>
    </source>
</evidence>
<dbReference type="HOGENOM" id="CLU_078577_1_0_1"/>
<comment type="caution">
    <text evidence="10">The sequence shown here is derived from an EMBL/GenBank/DDBJ whole genome shotgun (WGS) entry which is preliminary data.</text>
</comment>
<gene>
    <name evidence="10" type="primary">Mo06621</name>
    <name evidence="10" type="ORF">E5Q_06621</name>
</gene>
<name>G7EAQ8_MIXOS</name>
<comment type="similarity">
    <text evidence="2">Belongs to the eukaryotic/archaeal RNase P protein component 1 family.</text>
</comment>
<reference evidence="10 11" key="2">
    <citation type="journal article" date="2012" name="Open Biol.">
        <title>Characteristics of nucleosomes and linker DNA regions on the genome of the basidiomycete Mixia osmundae revealed by mono- and dinucleosome mapping.</title>
        <authorList>
            <person name="Nishida H."/>
            <person name="Kondo S."/>
            <person name="Matsumoto T."/>
            <person name="Suzuki Y."/>
            <person name="Yoshikawa H."/>
            <person name="Taylor T.D."/>
            <person name="Sugiyama J."/>
        </authorList>
    </citation>
    <scope>NUCLEOTIDE SEQUENCE [LARGE SCALE GENOMIC DNA]</scope>
    <source>
        <strain evidence="11">CBS 9802 / IAM 14324 / JCM 22182 / KY 12970</strain>
    </source>
</reference>